<dbReference type="OrthoDB" id="9803192at2"/>
<evidence type="ECO:0000313" key="8">
    <source>
        <dbReference type="Proteomes" id="UP000192343"/>
    </source>
</evidence>
<dbReference type="SUPFAM" id="SSF46548">
    <property type="entry name" value="alpha-helical ferredoxin"/>
    <property type="match status" value="1"/>
</dbReference>
<comment type="pathway">
    <text evidence="4">Amino-acid biosynthesis.</text>
</comment>
<evidence type="ECO:0000256" key="4">
    <source>
        <dbReference type="ARBA" id="ARBA00029440"/>
    </source>
</evidence>
<feature type="domain" description="FAD/NAD(P)-binding" evidence="5">
    <location>
        <begin position="146"/>
        <end position="467"/>
    </location>
</feature>
<dbReference type="FunFam" id="3.50.50.60:FF:000022">
    <property type="entry name" value="Glutamate synthase [NADH], amyloplastic"/>
    <property type="match status" value="1"/>
</dbReference>
<dbReference type="InterPro" id="IPR036188">
    <property type="entry name" value="FAD/NAD-bd_sf"/>
</dbReference>
<name>A0A1Y1S118_9SPIO</name>
<evidence type="ECO:0000256" key="2">
    <source>
        <dbReference type="ARBA" id="ARBA00023002"/>
    </source>
</evidence>
<evidence type="ECO:0000259" key="5">
    <source>
        <dbReference type="Pfam" id="PF07992"/>
    </source>
</evidence>
<dbReference type="InterPro" id="IPR009051">
    <property type="entry name" value="Helical_ferredxn"/>
</dbReference>
<dbReference type="SUPFAM" id="SSF51971">
    <property type="entry name" value="Nucleotide-binding domain"/>
    <property type="match status" value="2"/>
</dbReference>
<reference evidence="7 8" key="1">
    <citation type="submission" date="2017-03" db="EMBL/GenBank/DDBJ databases">
        <title>Draft Genome sequence of Marispirochaeta sp. strain JC444.</title>
        <authorList>
            <person name="Shivani Y."/>
            <person name="Subhash Y."/>
            <person name="Sasikala C."/>
            <person name="Ramana C."/>
        </authorList>
    </citation>
    <scope>NUCLEOTIDE SEQUENCE [LARGE SCALE GENOMIC DNA]</scope>
    <source>
        <strain evidence="7 8">JC444</strain>
    </source>
</reference>
<accession>A0A1Y1S118</accession>
<dbReference type="Pfam" id="PF07992">
    <property type="entry name" value="Pyr_redox_2"/>
    <property type="match status" value="1"/>
</dbReference>
<keyword evidence="3" id="KW-0314">Glutamate biosynthesis</keyword>
<organism evidence="7 8">
    <name type="scientific">Marispirochaeta aestuarii</name>
    <dbReference type="NCBI Taxonomy" id="1963862"/>
    <lineage>
        <taxon>Bacteria</taxon>
        <taxon>Pseudomonadati</taxon>
        <taxon>Spirochaetota</taxon>
        <taxon>Spirochaetia</taxon>
        <taxon>Spirochaetales</taxon>
        <taxon>Spirochaetaceae</taxon>
        <taxon>Marispirochaeta</taxon>
    </lineage>
</organism>
<dbReference type="Gene3D" id="3.50.50.60">
    <property type="entry name" value="FAD/NAD(P)-binding domain"/>
    <property type="match status" value="2"/>
</dbReference>
<keyword evidence="1" id="KW-0028">Amino-acid biosynthesis</keyword>
<dbReference type="RefSeq" id="WP_083048243.1">
    <property type="nucleotide sequence ID" value="NZ_MWQY01000003.1"/>
</dbReference>
<gene>
    <name evidence="7" type="primary">gltD</name>
    <name evidence="7" type="ORF">B4O97_03135</name>
</gene>
<dbReference type="GO" id="GO:0006537">
    <property type="term" value="P:glutamate biosynthetic process"/>
    <property type="evidence" value="ECO:0007669"/>
    <property type="project" value="UniProtKB-KW"/>
</dbReference>
<dbReference type="Pfam" id="PF14691">
    <property type="entry name" value="Fer4_20"/>
    <property type="match status" value="1"/>
</dbReference>
<dbReference type="FunFam" id="3.40.50.720:FF:000113">
    <property type="entry name" value="Glutamate synthase [NADH], amyloplastic"/>
    <property type="match status" value="1"/>
</dbReference>
<evidence type="ECO:0000256" key="1">
    <source>
        <dbReference type="ARBA" id="ARBA00022605"/>
    </source>
</evidence>
<dbReference type="GO" id="GO:0051536">
    <property type="term" value="F:iron-sulfur cluster binding"/>
    <property type="evidence" value="ECO:0007669"/>
    <property type="project" value="InterPro"/>
</dbReference>
<dbReference type="PRINTS" id="PR00419">
    <property type="entry name" value="ADXRDTASE"/>
</dbReference>
<dbReference type="PANTHER" id="PTHR43100:SF1">
    <property type="entry name" value="GLUTAMATE SYNTHASE [NADPH] SMALL CHAIN"/>
    <property type="match status" value="1"/>
</dbReference>
<feature type="domain" description="Dihydroprymidine dehydrogenase" evidence="6">
    <location>
        <begin position="26"/>
        <end position="132"/>
    </location>
</feature>
<dbReference type="AlphaFoldDB" id="A0A1Y1S118"/>
<dbReference type="InterPro" id="IPR051394">
    <property type="entry name" value="Glutamate_Synthase"/>
</dbReference>
<evidence type="ECO:0000256" key="3">
    <source>
        <dbReference type="ARBA" id="ARBA00023164"/>
    </source>
</evidence>
<dbReference type="Gene3D" id="1.10.1060.10">
    <property type="entry name" value="Alpha-helical ferredoxin"/>
    <property type="match status" value="1"/>
</dbReference>
<keyword evidence="8" id="KW-1185">Reference proteome</keyword>
<dbReference type="GO" id="GO:0016639">
    <property type="term" value="F:oxidoreductase activity, acting on the CH-NH2 group of donors, NAD or NADP as acceptor"/>
    <property type="evidence" value="ECO:0007669"/>
    <property type="project" value="InterPro"/>
</dbReference>
<dbReference type="EMBL" id="MWQY01000003">
    <property type="protein sequence ID" value="ORC37198.1"/>
    <property type="molecule type" value="Genomic_DNA"/>
</dbReference>
<comment type="caution">
    <text evidence="7">The sequence shown here is derived from an EMBL/GenBank/DDBJ whole genome shotgun (WGS) entry which is preliminary data.</text>
</comment>
<dbReference type="PANTHER" id="PTHR43100">
    <property type="entry name" value="GLUTAMATE SYNTHASE [NADPH] SMALL CHAIN"/>
    <property type="match status" value="1"/>
</dbReference>
<proteinExistence type="predicted"/>
<evidence type="ECO:0000313" key="7">
    <source>
        <dbReference type="EMBL" id="ORC37198.1"/>
    </source>
</evidence>
<dbReference type="Proteomes" id="UP000192343">
    <property type="component" value="Unassembled WGS sequence"/>
</dbReference>
<sequence length="485" mass="53482">MGKPTGFMEYQRRIVPYADADRRLGDYNEFLVPLSDGERREQGARCMDCGVPFCHSSFGCPVDNLIPEWNDLVYRGRDKDAFKRLMKTNNFPEFTGRVCPAPCETACVLGINEPAVTIKNNEYFIIEKAFAEGYVSANPPALRTGKKVAVVGSGPAGLAAADQLNQAGHRVVVFERADRPGGLLMYGIPNMKLDKNVVLRRIGIMEEEGVEFRTGIEVGVDIQAEALEAEFDAVVLTCGSTVPRDLPVPGRELEGIHYAMDFLTGNTRTLLDTGNCEKAPVSAEGKHVIVIGGGDTGCDCIGTSLRHGCAGLVNFELLPQPPTERTDEFPWPMYPKLLKVDYGHEEAIKRFGKDPREYNILTKEFIGDERVEAVKTVRVQWKKDENGRYQMSEVPGSEEIFRADLVLLAMGFIGAEKPILESFGIDTTGTGTVAAEYGRFATSRKGVFSAGDMRRGQSLVVWAINEGRGAAREVDRYLMGRTYLP</sequence>
<dbReference type="InterPro" id="IPR028261">
    <property type="entry name" value="DPD_II"/>
</dbReference>
<dbReference type="InterPro" id="IPR023753">
    <property type="entry name" value="FAD/NAD-binding_dom"/>
</dbReference>
<keyword evidence="2" id="KW-0560">Oxidoreductase</keyword>
<evidence type="ECO:0000259" key="6">
    <source>
        <dbReference type="Pfam" id="PF14691"/>
    </source>
</evidence>
<dbReference type="InterPro" id="IPR006005">
    <property type="entry name" value="Glut_synth_ssu1"/>
</dbReference>
<dbReference type="NCBIfam" id="TIGR01317">
    <property type="entry name" value="GOGAT_sm_gam"/>
    <property type="match status" value="1"/>
</dbReference>
<protein>
    <submittedName>
        <fullName evidence="7">Glutamate synthase</fullName>
    </submittedName>
</protein>
<dbReference type="STRING" id="1963862.B4O97_03135"/>